<proteinExistence type="predicted"/>
<keyword evidence="3" id="KW-0547">Nucleotide-binding</keyword>
<evidence type="ECO:0000259" key="5">
    <source>
        <dbReference type="PROSITE" id="PS50893"/>
    </source>
</evidence>
<reference evidence="6 7" key="1">
    <citation type="submission" date="2020-08" db="EMBL/GenBank/DDBJ databases">
        <title>Sequencing the genomes of 1000 actinobacteria strains.</title>
        <authorList>
            <person name="Klenk H.-P."/>
        </authorList>
    </citation>
    <scope>NUCLEOTIDE SEQUENCE [LARGE SCALE GENOMIC DNA]</scope>
    <source>
        <strain evidence="6 7">DSM 27099</strain>
    </source>
</reference>
<keyword evidence="7" id="KW-1185">Reference proteome</keyword>
<evidence type="ECO:0000256" key="4">
    <source>
        <dbReference type="ARBA" id="ARBA00022840"/>
    </source>
</evidence>
<keyword evidence="1" id="KW-0813">Transport</keyword>
<gene>
    <name evidence="6" type="ORF">FHX49_001732</name>
</gene>
<dbReference type="Pfam" id="PF00005">
    <property type="entry name" value="ABC_tran"/>
    <property type="match status" value="2"/>
</dbReference>
<evidence type="ECO:0000313" key="7">
    <source>
        <dbReference type="Proteomes" id="UP000529310"/>
    </source>
</evidence>
<feature type="domain" description="ABC transporter" evidence="5">
    <location>
        <begin position="266"/>
        <end position="510"/>
    </location>
</feature>
<dbReference type="PANTHER" id="PTHR43790:SF9">
    <property type="entry name" value="GALACTOFURANOSE TRANSPORTER ATP-BINDING PROTEIN YTFR"/>
    <property type="match status" value="1"/>
</dbReference>
<dbReference type="PANTHER" id="PTHR43790">
    <property type="entry name" value="CARBOHYDRATE TRANSPORT ATP-BINDING PROTEIN MG119-RELATED"/>
    <property type="match status" value="1"/>
</dbReference>
<dbReference type="PROSITE" id="PS00211">
    <property type="entry name" value="ABC_TRANSPORTER_1"/>
    <property type="match status" value="1"/>
</dbReference>
<keyword evidence="4 6" id="KW-0067">ATP-binding</keyword>
<name>A0A7W4YNG8_9MICO</name>
<comment type="caution">
    <text evidence="6">The sequence shown here is derived from an EMBL/GenBank/DDBJ whole genome shotgun (WGS) entry which is preliminary data.</text>
</comment>
<evidence type="ECO:0000256" key="1">
    <source>
        <dbReference type="ARBA" id="ARBA00022448"/>
    </source>
</evidence>
<dbReference type="GO" id="GO:0005524">
    <property type="term" value="F:ATP binding"/>
    <property type="evidence" value="ECO:0007669"/>
    <property type="project" value="UniProtKB-KW"/>
</dbReference>
<protein>
    <submittedName>
        <fullName evidence="6">Ribose transport system ATP-binding protein</fullName>
    </submittedName>
</protein>
<keyword evidence="2" id="KW-0677">Repeat</keyword>
<feature type="domain" description="ABC transporter" evidence="5">
    <location>
        <begin position="15"/>
        <end position="256"/>
    </location>
</feature>
<dbReference type="CDD" id="cd03215">
    <property type="entry name" value="ABC_Carb_Monos_II"/>
    <property type="match status" value="1"/>
</dbReference>
<dbReference type="Proteomes" id="UP000529310">
    <property type="component" value="Unassembled WGS sequence"/>
</dbReference>
<dbReference type="CDD" id="cd03216">
    <property type="entry name" value="ABC_Carb_Monos_I"/>
    <property type="match status" value="1"/>
</dbReference>
<evidence type="ECO:0000313" key="6">
    <source>
        <dbReference type="EMBL" id="MBB2976162.1"/>
    </source>
</evidence>
<dbReference type="AlphaFoldDB" id="A0A7W4YNG8"/>
<dbReference type="InterPro" id="IPR003439">
    <property type="entry name" value="ABC_transporter-like_ATP-bd"/>
</dbReference>
<dbReference type="SMART" id="SM00382">
    <property type="entry name" value="AAA"/>
    <property type="match status" value="2"/>
</dbReference>
<accession>A0A7W4YNG8</accession>
<dbReference type="RefSeq" id="WP_165138610.1">
    <property type="nucleotide sequence ID" value="NZ_CP049255.1"/>
</dbReference>
<evidence type="ECO:0000256" key="2">
    <source>
        <dbReference type="ARBA" id="ARBA00022737"/>
    </source>
</evidence>
<dbReference type="InterPro" id="IPR003593">
    <property type="entry name" value="AAA+_ATPase"/>
</dbReference>
<dbReference type="InterPro" id="IPR017871">
    <property type="entry name" value="ABC_transporter-like_CS"/>
</dbReference>
<dbReference type="GO" id="GO:0016887">
    <property type="term" value="F:ATP hydrolysis activity"/>
    <property type="evidence" value="ECO:0007669"/>
    <property type="project" value="InterPro"/>
</dbReference>
<evidence type="ECO:0000256" key="3">
    <source>
        <dbReference type="ARBA" id="ARBA00022741"/>
    </source>
</evidence>
<dbReference type="EMBL" id="JACHWQ010000004">
    <property type="protein sequence ID" value="MBB2976162.1"/>
    <property type="molecule type" value="Genomic_DNA"/>
</dbReference>
<dbReference type="InterPro" id="IPR050107">
    <property type="entry name" value="ABC_carbohydrate_import_ATPase"/>
</dbReference>
<dbReference type="SUPFAM" id="SSF52540">
    <property type="entry name" value="P-loop containing nucleoside triphosphate hydrolases"/>
    <property type="match status" value="2"/>
</dbReference>
<organism evidence="6 7">
    <name type="scientific">Microbacterium endophyticum</name>
    <dbReference type="NCBI Taxonomy" id="1526412"/>
    <lineage>
        <taxon>Bacteria</taxon>
        <taxon>Bacillati</taxon>
        <taxon>Actinomycetota</taxon>
        <taxon>Actinomycetes</taxon>
        <taxon>Micrococcales</taxon>
        <taxon>Microbacteriaceae</taxon>
        <taxon>Microbacterium</taxon>
    </lineage>
</organism>
<dbReference type="PROSITE" id="PS50893">
    <property type="entry name" value="ABC_TRANSPORTER_2"/>
    <property type="match status" value="2"/>
</dbReference>
<dbReference type="Gene3D" id="3.40.50.300">
    <property type="entry name" value="P-loop containing nucleotide triphosphate hydrolases"/>
    <property type="match status" value="2"/>
</dbReference>
<sequence>MVAEQRVTASGEIGLRARGVSKTFGNFRALVGAELIVRRGTVHALLGGNGSGKSTLIKCLAGVYSADDGTLEIGGDVVRLPEVNPATARRLGFKFVHQDLGLFPQLSIAENIGLSRGYPTKWGTVRERNLRSGVQTLLEKFEIEADARTLVAELRPAQRAMVAIARALDDADSADSILLLDEPTAALGEHDAGELVRAIRKRADGGQTVVLVSHRFSEIAAVADDVTVFRDGRCVGSGPFAEMPLPTVVSLMTGGEGREMPRSFVTHQRGAIRLKVDSLTTGASHAVSFEASRGEILGFTGLDGAGHADIVRALFGAAVVRSGEMTLDGTPYTPSSPREAMDTGSAFVPQDRHAEASFADMSVTQNITATVLDRVWNGFGLSPRRERHIADTAIARYDVRVASSDIALGLLSGGNQQKVIVARWLQRDPKLILLLEPTQGVDVVSRRDVYEKIVAAAEAGATVLVASSDLDELLTLTHRVGVFRAGGMAAMFDTASTTRDEIANAMMAEEPVSA</sequence>
<dbReference type="InterPro" id="IPR027417">
    <property type="entry name" value="P-loop_NTPase"/>
</dbReference>